<gene>
    <name evidence="1" type="ORF">VNO77_34028</name>
</gene>
<evidence type="ECO:0000313" key="1">
    <source>
        <dbReference type="EMBL" id="KAK7315478.1"/>
    </source>
</evidence>
<accession>A0AAN9KFV0</accession>
<dbReference type="Proteomes" id="UP001367508">
    <property type="component" value="Unassembled WGS sequence"/>
</dbReference>
<sequence length="198" mass="23030">MRENVFPTRLNAYLKFGINAVVLLFDAQRQETATEGMPPNHSHFFVSSSCANSDVERLGHWSHAQVGITWSSSRASSRIVSALLSLPLPRPDHDSTWHFAGYAWLTLIPSYIMTLDWWYFMCKLAWIDVSYCSNPYQKPAKVGTYGLYRLARLERYSSLPFLLWRQLVSRKKPLQTFVFNFMLQIRNRFRNLSLPPGF</sequence>
<dbReference type="EMBL" id="JAYMYQ010000008">
    <property type="protein sequence ID" value="KAK7315478.1"/>
    <property type="molecule type" value="Genomic_DNA"/>
</dbReference>
<reference evidence="1 2" key="1">
    <citation type="submission" date="2024-01" db="EMBL/GenBank/DDBJ databases">
        <title>The genomes of 5 underutilized Papilionoideae crops provide insights into root nodulation and disease resistanc.</title>
        <authorList>
            <person name="Jiang F."/>
        </authorList>
    </citation>
    <scope>NUCLEOTIDE SEQUENCE [LARGE SCALE GENOMIC DNA]</scope>
    <source>
        <strain evidence="1">LVBAO_FW01</strain>
        <tissue evidence="1">Leaves</tissue>
    </source>
</reference>
<comment type="caution">
    <text evidence="1">The sequence shown here is derived from an EMBL/GenBank/DDBJ whole genome shotgun (WGS) entry which is preliminary data.</text>
</comment>
<name>A0AAN9KFV0_CANGL</name>
<protein>
    <submittedName>
        <fullName evidence="1">Uncharacterized protein</fullName>
    </submittedName>
</protein>
<evidence type="ECO:0000313" key="2">
    <source>
        <dbReference type="Proteomes" id="UP001367508"/>
    </source>
</evidence>
<dbReference type="AlphaFoldDB" id="A0AAN9KFV0"/>
<proteinExistence type="predicted"/>
<keyword evidence="2" id="KW-1185">Reference proteome</keyword>
<organism evidence="1 2">
    <name type="scientific">Canavalia gladiata</name>
    <name type="common">Sword bean</name>
    <name type="synonym">Dolichos gladiatus</name>
    <dbReference type="NCBI Taxonomy" id="3824"/>
    <lineage>
        <taxon>Eukaryota</taxon>
        <taxon>Viridiplantae</taxon>
        <taxon>Streptophyta</taxon>
        <taxon>Embryophyta</taxon>
        <taxon>Tracheophyta</taxon>
        <taxon>Spermatophyta</taxon>
        <taxon>Magnoliopsida</taxon>
        <taxon>eudicotyledons</taxon>
        <taxon>Gunneridae</taxon>
        <taxon>Pentapetalae</taxon>
        <taxon>rosids</taxon>
        <taxon>fabids</taxon>
        <taxon>Fabales</taxon>
        <taxon>Fabaceae</taxon>
        <taxon>Papilionoideae</taxon>
        <taxon>50 kb inversion clade</taxon>
        <taxon>NPAAA clade</taxon>
        <taxon>indigoferoid/millettioid clade</taxon>
        <taxon>Phaseoleae</taxon>
        <taxon>Canavalia</taxon>
    </lineage>
</organism>